<proteinExistence type="predicted"/>
<name>A0AAU9NRQ7_9ASTR</name>
<dbReference type="EMBL" id="CAKMRJ010005412">
    <property type="protein sequence ID" value="CAH1440621.1"/>
    <property type="molecule type" value="Genomic_DNA"/>
</dbReference>
<evidence type="ECO:0000256" key="2">
    <source>
        <dbReference type="ARBA" id="ARBA00022771"/>
    </source>
</evidence>
<gene>
    <name evidence="7" type="ORF">LVIROSA_LOCUS26743</name>
</gene>
<keyword evidence="3" id="KW-0862">Zinc</keyword>
<evidence type="ECO:0000313" key="7">
    <source>
        <dbReference type="EMBL" id="CAH1440621.1"/>
    </source>
</evidence>
<evidence type="ECO:0000256" key="1">
    <source>
        <dbReference type="ARBA" id="ARBA00022723"/>
    </source>
</evidence>
<protein>
    <recommendedName>
        <fullName evidence="6">BED-type domain-containing protein</fullName>
    </recommendedName>
</protein>
<evidence type="ECO:0000256" key="5">
    <source>
        <dbReference type="SAM" id="SignalP"/>
    </source>
</evidence>
<dbReference type="PROSITE" id="PS50808">
    <property type="entry name" value="ZF_BED"/>
    <property type="match status" value="1"/>
</dbReference>
<keyword evidence="1" id="KW-0479">Metal-binding</keyword>
<keyword evidence="8" id="KW-1185">Reference proteome</keyword>
<feature type="signal peptide" evidence="5">
    <location>
        <begin position="1"/>
        <end position="24"/>
    </location>
</feature>
<evidence type="ECO:0000313" key="8">
    <source>
        <dbReference type="Proteomes" id="UP001157418"/>
    </source>
</evidence>
<dbReference type="PANTHER" id="PTHR46951:SF2">
    <property type="entry name" value="BED-TYPE DOMAIN-CONTAINING PROTEIN"/>
    <property type="match status" value="1"/>
</dbReference>
<sequence length="122" mass="13918">MIRLSITLLIHVLITATFLEVASKRETDPCWAYGTKIEGNSQWVQCNFCSFVSRGGITRHKHHLVGDTAQVAKCSRVQAEVKAFFKEDFDKKKQAKEAMNSIPHFDNVFDLDEEVDEDKLNT</sequence>
<organism evidence="7 8">
    <name type="scientific">Lactuca virosa</name>
    <dbReference type="NCBI Taxonomy" id="75947"/>
    <lineage>
        <taxon>Eukaryota</taxon>
        <taxon>Viridiplantae</taxon>
        <taxon>Streptophyta</taxon>
        <taxon>Embryophyta</taxon>
        <taxon>Tracheophyta</taxon>
        <taxon>Spermatophyta</taxon>
        <taxon>Magnoliopsida</taxon>
        <taxon>eudicotyledons</taxon>
        <taxon>Gunneridae</taxon>
        <taxon>Pentapetalae</taxon>
        <taxon>asterids</taxon>
        <taxon>campanulids</taxon>
        <taxon>Asterales</taxon>
        <taxon>Asteraceae</taxon>
        <taxon>Cichorioideae</taxon>
        <taxon>Cichorieae</taxon>
        <taxon>Lactucinae</taxon>
        <taxon>Lactuca</taxon>
    </lineage>
</organism>
<dbReference type="InterPro" id="IPR003656">
    <property type="entry name" value="Znf_BED"/>
</dbReference>
<dbReference type="Proteomes" id="UP001157418">
    <property type="component" value="Unassembled WGS sequence"/>
</dbReference>
<dbReference type="GO" id="GO:0003677">
    <property type="term" value="F:DNA binding"/>
    <property type="evidence" value="ECO:0007669"/>
    <property type="project" value="InterPro"/>
</dbReference>
<evidence type="ECO:0000256" key="4">
    <source>
        <dbReference type="PROSITE-ProRule" id="PRU00027"/>
    </source>
</evidence>
<keyword evidence="2 4" id="KW-0863">Zinc-finger</keyword>
<dbReference type="PANTHER" id="PTHR46951">
    <property type="entry name" value="BED-TYPE DOMAIN-CONTAINING PROTEIN"/>
    <property type="match status" value="1"/>
</dbReference>
<accession>A0AAU9NRQ7</accession>
<feature type="chain" id="PRO_5043493817" description="BED-type domain-containing protein" evidence="5">
    <location>
        <begin position="25"/>
        <end position="122"/>
    </location>
</feature>
<dbReference type="AlphaFoldDB" id="A0AAU9NRQ7"/>
<keyword evidence="5" id="KW-0732">Signal</keyword>
<reference evidence="7 8" key="1">
    <citation type="submission" date="2022-01" db="EMBL/GenBank/DDBJ databases">
        <authorList>
            <person name="Xiong W."/>
            <person name="Schranz E."/>
        </authorList>
    </citation>
    <scope>NUCLEOTIDE SEQUENCE [LARGE SCALE GENOMIC DNA]</scope>
</reference>
<evidence type="ECO:0000256" key="3">
    <source>
        <dbReference type="ARBA" id="ARBA00022833"/>
    </source>
</evidence>
<comment type="caution">
    <text evidence="7">The sequence shown here is derived from an EMBL/GenBank/DDBJ whole genome shotgun (WGS) entry which is preliminary data.</text>
</comment>
<evidence type="ECO:0000259" key="6">
    <source>
        <dbReference type="PROSITE" id="PS50808"/>
    </source>
</evidence>
<dbReference type="GO" id="GO:0008270">
    <property type="term" value="F:zinc ion binding"/>
    <property type="evidence" value="ECO:0007669"/>
    <property type="project" value="UniProtKB-KW"/>
</dbReference>
<feature type="domain" description="BED-type" evidence="6">
    <location>
        <begin position="25"/>
        <end position="81"/>
    </location>
</feature>